<evidence type="ECO:0000256" key="8">
    <source>
        <dbReference type="ARBA" id="ARBA00022989"/>
    </source>
</evidence>
<dbReference type="AlphaFoldDB" id="A0AAE1DC61"/>
<keyword evidence="10 12" id="KW-0472">Membrane</keyword>
<name>A0AAE1DC61_9GAST</name>
<organism evidence="13 14">
    <name type="scientific">Elysia crispata</name>
    <name type="common">lettuce slug</name>
    <dbReference type="NCBI Taxonomy" id="231223"/>
    <lineage>
        <taxon>Eukaryota</taxon>
        <taxon>Metazoa</taxon>
        <taxon>Spiralia</taxon>
        <taxon>Lophotrochozoa</taxon>
        <taxon>Mollusca</taxon>
        <taxon>Gastropoda</taxon>
        <taxon>Heterobranchia</taxon>
        <taxon>Euthyneura</taxon>
        <taxon>Panpulmonata</taxon>
        <taxon>Sacoglossa</taxon>
        <taxon>Placobranchoidea</taxon>
        <taxon>Plakobranchidae</taxon>
        <taxon>Elysia</taxon>
    </lineage>
</organism>
<keyword evidence="6" id="KW-0999">Mitochondrion inner membrane</keyword>
<keyword evidence="7" id="KW-0809">Transit peptide</keyword>
<dbReference type="InterPro" id="IPR004202">
    <property type="entry name" value="COX7C/Cox8"/>
</dbReference>
<dbReference type="EMBL" id="JAWDGP010004358">
    <property type="protein sequence ID" value="KAK3765032.1"/>
    <property type="molecule type" value="Genomic_DNA"/>
</dbReference>
<evidence type="ECO:0000256" key="5">
    <source>
        <dbReference type="ARBA" id="ARBA00022692"/>
    </source>
</evidence>
<keyword evidence="9" id="KW-0496">Mitochondrion</keyword>
<dbReference type="SUPFAM" id="SSF81427">
    <property type="entry name" value="Mitochondrial cytochrome c oxidase subunit VIIc (aka VIIIa)"/>
    <property type="match status" value="1"/>
</dbReference>
<keyword evidence="8 12" id="KW-1133">Transmembrane helix</keyword>
<comment type="caution">
    <text evidence="13">The sequence shown here is derived from an EMBL/GenBank/DDBJ whole genome shotgun (WGS) entry which is preliminary data.</text>
</comment>
<gene>
    <name evidence="13" type="ORF">RRG08_023551</name>
</gene>
<dbReference type="InterPro" id="IPR036636">
    <property type="entry name" value="COX7C/Cox8_sf"/>
</dbReference>
<evidence type="ECO:0000256" key="7">
    <source>
        <dbReference type="ARBA" id="ARBA00022946"/>
    </source>
</evidence>
<evidence type="ECO:0000256" key="1">
    <source>
        <dbReference type="ARBA" id="ARBA00004434"/>
    </source>
</evidence>
<evidence type="ECO:0000256" key="3">
    <source>
        <dbReference type="ARBA" id="ARBA00010514"/>
    </source>
</evidence>
<evidence type="ECO:0000313" key="14">
    <source>
        <dbReference type="Proteomes" id="UP001283361"/>
    </source>
</evidence>
<keyword evidence="14" id="KW-1185">Reference proteome</keyword>
<keyword evidence="5 12" id="KW-0812">Transmembrane</keyword>
<comment type="subcellular location">
    <subcellularLocation>
        <location evidence="1">Mitochondrion inner membrane</location>
        <topology evidence="1">Single-pass membrane protein</topology>
    </subcellularLocation>
</comment>
<evidence type="ECO:0000256" key="4">
    <source>
        <dbReference type="ARBA" id="ARBA00017004"/>
    </source>
</evidence>
<dbReference type="Gene3D" id="4.10.49.10">
    <property type="entry name" value="Cytochrome c oxidase subunit VIIc"/>
    <property type="match status" value="1"/>
</dbReference>
<dbReference type="FunFam" id="4.10.49.10:FF:000001">
    <property type="entry name" value="Cytochrome c oxidase subunit 7C"/>
    <property type="match status" value="1"/>
</dbReference>
<comment type="pathway">
    <text evidence="2">Energy metabolism; oxidative phosphorylation.</text>
</comment>
<evidence type="ECO:0000256" key="10">
    <source>
        <dbReference type="ARBA" id="ARBA00023136"/>
    </source>
</evidence>
<dbReference type="GO" id="GO:0006123">
    <property type="term" value="P:mitochondrial electron transport, cytochrome c to oxygen"/>
    <property type="evidence" value="ECO:0007669"/>
    <property type="project" value="InterPro"/>
</dbReference>
<evidence type="ECO:0000313" key="13">
    <source>
        <dbReference type="EMBL" id="KAK3765032.1"/>
    </source>
</evidence>
<feature type="transmembrane region" description="Helical" evidence="12">
    <location>
        <begin position="55"/>
        <end position="74"/>
    </location>
</feature>
<reference evidence="13" key="1">
    <citation type="journal article" date="2023" name="G3 (Bethesda)">
        <title>A reference genome for the long-term kleptoplast-retaining sea slug Elysia crispata morphotype clarki.</title>
        <authorList>
            <person name="Eastman K.E."/>
            <person name="Pendleton A.L."/>
            <person name="Shaikh M.A."/>
            <person name="Suttiyut T."/>
            <person name="Ogas R."/>
            <person name="Tomko P."/>
            <person name="Gavelis G."/>
            <person name="Widhalm J.R."/>
            <person name="Wisecaver J.H."/>
        </authorList>
    </citation>
    <scope>NUCLEOTIDE SEQUENCE</scope>
    <source>
        <strain evidence="13">ECLA1</strain>
    </source>
</reference>
<evidence type="ECO:0000256" key="6">
    <source>
        <dbReference type="ARBA" id="ARBA00022792"/>
    </source>
</evidence>
<dbReference type="Pfam" id="PF02935">
    <property type="entry name" value="COX7C"/>
    <property type="match status" value="1"/>
</dbReference>
<evidence type="ECO:0000256" key="12">
    <source>
        <dbReference type="SAM" id="Phobius"/>
    </source>
</evidence>
<dbReference type="GO" id="GO:0045277">
    <property type="term" value="C:respiratory chain complex IV"/>
    <property type="evidence" value="ECO:0007669"/>
    <property type="project" value="InterPro"/>
</dbReference>
<dbReference type="GO" id="GO:0005743">
    <property type="term" value="C:mitochondrial inner membrane"/>
    <property type="evidence" value="ECO:0007669"/>
    <property type="project" value="UniProtKB-SubCell"/>
</dbReference>
<protein>
    <recommendedName>
        <fullName evidence="4">Cytochrome c oxidase subunit 7C, mitochondrial</fullName>
    </recommendedName>
    <alternativeName>
        <fullName evidence="11">Cytochrome c oxidase polypeptide VIIc</fullName>
    </alternativeName>
</protein>
<comment type="similarity">
    <text evidence="3">Belongs to the cytochrome c oxidase VIIc family.</text>
</comment>
<dbReference type="Proteomes" id="UP001283361">
    <property type="component" value="Unassembled WGS sequence"/>
</dbReference>
<evidence type="ECO:0000256" key="11">
    <source>
        <dbReference type="ARBA" id="ARBA00031140"/>
    </source>
</evidence>
<evidence type="ECO:0000256" key="2">
    <source>
        <dbReference type="ARBA" id="ARBA00004673"/>
    </source>
</evidence>
<sequence length="113" mass="12860">MFPLGKFATKELFLGMQSSLRRALSTSQKLMSQEWQQQGVPGSNLPFPINCRYKLTLLFTLFFGSALSAPFIIARRHLLLVNNKEPPVPPQELTTIICFDEKELKDVDSFPED</sequence>
<accession>A0AAE1DC61</accession>
<evidence type="ECO:0000256" key="9">
    <source>
        <dbReference type="ARBA" id="ARBA00023128"/>
    </source>
</evidence>
<proteinExistence type="inferred from homology"/>